<dbReference type="Gene3D" id="1.10.1130.10">
    <property type="entry name" value="Flavocytochrome C3, Chain A"/>
    <property type="match status" value="1"/>
</dbReference>
<evidence type="ECO:0000313" key="2">
    <source>
        <dbReference type="EMBL" id="SVA19614.1"/>
    </source>
</evidence>
<gene>
    <name evidence="2" type="ORF">METZ01_LOCUS72468</name>
</gene>
<dbReference type="Pfam" id="PF13435">
    <property type="entry name" value="Cytochrome_C554"/>
    <property type="match status" value="1"/>
</dbReference>
<dbReference type="InterPro" id="IPR036280">
    <property type="entry name" value="Multihaem_cyt_sf"/>
</dbReference>
<evidence type="ECO:0000259" key="1">
    <source>
        <dbReference type="Pfam" id="PF13435"/>
    </source>
</evidence>
<name>A0A381TUW9_9ZZZZ</name>
<dbReference type="AlphaFoldDB" id="A0A381TUW9"/>
<reference evidence="2" key="1">
    <citation type="submission" date="2018-05" db="EMBL/GenBank/DDBJ databases">
        <authorList>
            <person name="Lanie J.A."/>
            <person name="Ng W.-L."/>
            <person name="Kazmierczak K.M."/>
            <person name="Andrzejewski T.M."/>
            <person name="Davidsen T.M."/>
            <person name="Wayne K.J."/>
            <person name="Tettelin H."/>
            <person name="Glass J.I."/>
            <person name="Rusch D."/>
            <person name="Podicherti R."/>
            <person name="Tsui H.-C.T."/>
            <person name="Winkler M.E."/>
        </authorList>
    </citation>
    <scope>NUCLEOTIDE SEQUENCE</scope>
</reference>
<protein>
    <recommendedName>
        <fullName evidence="1">Cytochrome c-552/4 domain-containing protein</fullName>
    </recommendedName>
</protein>
<dbReference type="SUPFAM" id="SSF48695">
    <property type="entry name" value="Multiheme cytochromes"/>
    <property type="match status" value="1"/>
</dbReference>
<accession>A0A381TUW9</accession>
<dbReference type="InterPro" id="IPR023155">
    <property type="entry name" value="Cyt_c-552/4"/>
</dbReference>
<dbReference type="EMBL" id="UINC01005178">
    <property type="protein sequence ID" value="SVA19614.1"/>
    <property type="molecule type" value="Genomic_DNA"/>
</dbReference>
<dbReference type="SUPFAM" id="SSF56300">
    <property type="entry name" value="Metallo-dependent phosphatases"/>
    <property type="match status" value="1"/>
</dbReference>
<feature type="domain" description="Cytochrome c-552/4" evidence="1">
    <location>
        <begin position="320"/>
        <end position="404"/>
    </location>
</feature>
<sequence length="449" mass="50511">MRRTVVCLFLWCMLFPDSPQANNPMLIFSGDLRGEIQPCGCAEESDMGGLPRRLTFFKQQLSQNFNLLYFDLGNNFPEPSGQGDLKVRLIHTALKKLRPQVVLLGPNEWLNGLQSLDPTIPYLLSNQSGSLHFLSSKTIQEGEQRLKVFGYLSPNLVYQNQNETPVILPADPELLARWKERLTKNTDLLRILLFRGKVEELEIFDRSGLFDLIVAGSSNDDELNQVMEIKTGSGTFPMIPTKGQGVLTGILEKTGKLTPVNQEIVPADLSVTWLRRILEDAPELQEAFRDYDAAVKEMFFSSLDRMQKQRKESPFVGNKACESCHKTSTEIWKNSGHAHAFATLESKGKHFDPECLECHVVGLKPWVAPADASESALKFVGRTGFLSSQITPHLKNVQCENCHGPARAHLENYKILPATKNSKSTCVSCHQGSHSPLFDFKKYWPKIKH</sequence>
<organism evidence="2">
    <name type="scientific">marine metagenome</name>
    <dbReference type="NCBI Taxonomy" id="408172"/>
    <lineage>
        <taxon>unclassified sequences</taxon>
        <taxon>metagenomes</taxon>
        <taxon>ecological metagenomes</taxon>
    </lineage>
</organism>
<dbReference type="InterPro" id="IPR029052">
    <property type="entry name" value="Metallo-depent_PP-like"/>
</dbReference>
<dbReference type="Gene3D" id="3.60.21.10">
    <property type="match status" value="1"/>
</dbReference>
<proteinExistence type="predicted"/>